<dbReference type="EMBL" id="MGAQ01000003">
    <property type="protein sequence ID" value="OGK51226.1"/>
    <property type="molecule type" value="Genomic_DNA"/>
</dbReference>
<dbReference type="AlphaFoldDB" id="A0A1F7J6J7"/>
<reference evidence="2 3" key="1">
    <citation type="journal article" date="2016" name="Nat. Commun.">
        <title>Thousands of microbial genomes shed light on interconnected biogeochemical processes in an aquifer system.</title>
        <authorList>
            <person name="Anantharaman K."/>
            <person name="Brown C.T."/>
            <person name="Hug L.A."/>
            <person name="Sharon I."/>
            <person name="Castelle C.J."/>
            <person name="Probst A.J."/>
            <person name="Thomas B.C."/>
            <person name="Singh A."/>
            <person name="Wilkins M.J."/>
            <person name="Karaoz U."/>
            <person name="Brodie E.L."/>
            <person name="Williams K.H."/>
            <person name="Hubbard S.S."/>
            <person name="Banfield J.F."/>
        </authorList>
    </citation>
    <scope>NUCLEOTIDE SEQUENCE [LARGE SCALE GENOMIC DNA]</scope>
</reference>
<name>A0A1F7J6J7_9BACT</name>
<feature type="compositionally biased region" description="Low complexity" evidence="1">
    <location>
        <begin position="349"/>
        <end position="363"/>
    </location>
</feature>
<gene>
    <name evidence="2" type="ORF">A3B50_03340</name>
</gene>
<evidence type="ECO:0000256" key="1">
    <source>
        <dbReference type="SAM" id="MobiDB-lite"/>
    </source>
</evidence>
<organism evidence="2 3">
    <name type="scientific">Candidatus Roizmanbacteria bacterium RIFCSPLOWO2_01_FULL_40_42</name>
    <dbReference type="NCBI Taxonomy" id="1802066"/>
    <lineage>
        <taxon>Bacteria</taxon>
        <taxon>Candidatus Roizmaniibacteriota</taxon>
    </lineage>
</organism>
<dbReference type="Proteomes" id="UP000178558">
    <property type="component" value="Unassembled WGS sequence"/>
</dbReference>
<accession>A0A1F7J6J7</accession>
<protein>
    <submittedName>
        <fullName evidence="2">Uncharacterized protein</fullName>
    </submittedName>
</protein>
<sequence length="488" mass="53647">MSSSATSVKEFFKQVKTSWNSLSLHQRTSTLATVFVLLLVPAAYLVAQSPIKLRNQAMEVPITLPGDITPTLPSTPAPIIPINPAEYKTLSFNQTLEAELKPTDPVLQGGTVNFYKVVLPENPYGSTYNDIEVFIRSCGEAYDNCQAFKGFTERSQIFDSGFQPMQPQSGYDTRLDFDAIKITGDKTYYITVGSTAPVTTNKKYLISFWYEQDKIPPDLITPTPIPEPRYSVIGNPTYTNVQYDLTTGLSPSSLFLMLLYKDGISLFAQEQSEFKYAWALSDSSLAKLETTPYCPSSATKDCPIGAKVTPLQAGTVILNGQIRKKDNDEVLGGISYNIKIIGSLSPTPTASPSPTLVPTAPASKAPTAVPAAKGKTNNPPAPRKPAPKSCAPNRVSKFNTVYNGTCCSGYNNFVGYCDTRPPTTPPLNFSWISSLLKGPVSNPKPAPKSQPKKPACRYERYYAGRQCYFFICTNVYRTRIVPQNCEWR</sequence>
<evidence type="ECO:0000313" key="3">
    <source>
        <dbReference type="Proteomes" id="UP000178558"/>
    </source>
</evidence>
<evidence type="ECO:0000313" key="2">
    <source>
        <dbReference type="EMBL" id="OGK51226.1"/>
    </source>
</evidence>
<feature type="region of interest" description="Disordered" evidence="1">
    <location>
        <begin position="349"/>
        <end position="390"/>
    </location>
</feature>
<proteinExistence type="predicted"/>
<comment type="caution">
    <text evidence="2">The sequence shown here is derived from an EMBL/GenBank/DDBJ whole genome shotgun (WGS) entry which is preliminary data.</text>
</comment>